<accession>A0A1J6VTG9</accession>
<feature type="domain" description="N-acetyltransferase" evidence="1">
    <location>
        <begin position="2"/>
        <end position="156"/>
    </location>
</feature>
<dbReference type="Proteomes" id="UP000182062">
    <property type="component" value="Unassembled WGS sequence"/>
</dbReference>
<gene>
    <name evidence="2" type="ORF">BHE18_16630</name>
</gene>
<dbReference type="InterPro" id="IPR016181">
    <property type="entry name" value="Acyl_CoA_acyltransferase"/>
</dbReference>
<keyword evidence="3" id="KW-1185">Reference proteome</keyword>
<organism evidence="2 3">
    <name type="scientific">Rossellomorea aquimaris</name>
    <dbReference type="NCBI Taxonomy" id="189382"/>
    <lineage>
        <taxon>Bacteria</taxon>
        <taxon>Bacillati</taxon>
        <taxon>Bacillota</taxon>
        <taxon>Bacilli</taxon>
        <taxon>Bacillales</taxon>
        <taxon>Bacillaceae</taxon>
        <taxon>Rossellomorea</taxon>
    </lineage>
</organism>
<dbReference type="RefSeq" id="WP_071619981.1">
    <property type="nucleotide sequence ID" value="NZ_MINN01000128.1"/>
</dbReference>
<dbReference type="AlphaFoldDB" id="A0A1J6VTG9"/>
<dbReference type="GO" id="GO:0016747">
    <property type="term" value="F:acyltransferase activity, transferring groups other than amino-acyl groups"/>
    <property type="evidence" value="ECO:0007669"/>
    <property type="project" value="InterPro"/>
</dbReference>
<evidence type="ECO:0000313" key="3">
    <source>
        <dbReference type="Proteomes" id="UP000182062"/>
    </source>
</evidence>
<dbReference type="Pfam" id="PF00583">
    <property type="entry name" value="Acetyltransf_1"/>
    <property type="match status" value="1"/>
</dbReference>
<dbReference type="OrthoDB" id="119498at2"/>
<evidence type="ECO:0000259" key="1">
    <source>
        <dbReference type="PROSITE" id="PS51186"/>
    </source>
</evidence>
<keyword evidence="2" id="KW-0808">Transferase</keyword>
<sequence>MYRTRNATEAEFPVLADHWYRMACEMSEIDGVPKPDIHRIEEVKCLFLRESEAGQLMFRVAVDESDQIAACAGGLVRTEYPYPLAEEQSIFGWVISVYTLENHRHNGLASTLTDEVCEWLKQKGARRARLWSSSSGRSVYEKSGFKPMMDMTKPLL</sequence>
<dbReference type="CDD" id="cd04301">
    <property type="entry name" value="NAT_SF"/>
    <property type="match status" value="1"/>
</dbReference>
<evidence type="ECO:0000313" key="2">
    <source>
        <dbReference type="EMBL" id="OIU68554.1"/>
    </source>
</evidence>
<dbReference type="InterPro" id="IPR000182">
    <property type="entry name" value="GNAT_dom"/>
</dbReference>
<dbReference type="Gene3D" id="3.40.630.30">
    <property type="match status" value="1"/>
</dbReference>
<dbReference type="EMBL" id="MINN01000128">
    <property type="protein sequence ID" value="OIU68554.1"/>
    <property type="molecule type" value="Genomic_DNA"/>
</dbReference>
<protein>
    <submittedName>
        <fullName evidence="2">GNAT family N-acetyltransferase</fullName>
    </submittedName>
</protein>
<proteinExistence type="predicted"/>
<name>A0A1J6VTG9_9BACI</name>
<dbReference type="PROSITE" id="PS51186">
    <property type="entry name" value="GNAT"/>
    <property type="match status" value="1"/>
</dbReference>
<comment type="caution">
    <text evidence="2">The sequence shown here is derived from an EMBL/GenBank/DDBJ whole genome shotgun (WGS) entry which is preliminary data.</text>
</comment>
<dbReference type="SUPFAM" id="SSF55729">
    <property type="entry name" value="Acyl-CoA N-acyltransferases (Nat)"/>
    <property type="match status" value="1"/>
</dbReference>
<reference evidence="2 3" key="1">
    <citation type="submission" date="2016-09" db="EMBL/GenBank/DDBJ databases">
        <title>Bacillus aquimaris SAMM genome sequence reveals colonization and biosurfactant production capacities.</title>
        <authorList>
            <person name="Waghmode S.R."/>
            <person name="Suryavanshi M.V."/>
        </authorList>
    </citation>
    <scope>NUCLEOTIDE SEQUENCE [LARGE SCALE GENOMIC DNA]</scope>
    <source>
        <strain evidence="2 3">SAMM</strain>
    </source>
</reference>